<dbReference type="GO" id="GO:0022857">
    <property type="term" value="F:transmembrane transporter activity"/>
    <property type="evidence" value="ECO:0007669"/>
    <property type="project" value="InterPro"/>
</dbReference>
<keyword evidence="5 7" id="KW-0472">Membrane</keyword>
<feature type="transmembrane region" description="Helical" evidence="7">
    <location>
        <begin position="123"/>
        <end position="145"/>
    </location>
</feature>
<dbReference type="EMBL" id="BRYA01000027">
    <property type="protein sequence ID" value="GMI33159.1"/>
    <property type="molecule type" value="Genomic_DNA"/>
</dbReference>
<dbReference type="InterPro" id="IPR011701">
    <property type="entry name" value="MFS"/>
</dbReference>
<evidence type="ECO:0000313" key="9">
    <source>
        <dbReference type="EMBL" id="GMI33159.1"/>
    </source>
</evidence>
<feature type="transmembrane region" description="Helical" evidence="7">
    <location>
        <begin position="90"/>
        <end position="111"/>
    </location>
</feature>
<dbReference type="Gene3D" id="1.20.1250.20">
    <property type="entry name" value="MFS general substrate transporter like domains"/>
    <property type="match status" value="1"/>
</dbReference>
<feature type="transmembrane region" description="Helical" evidence="7">
    <location>
        <begin position="256"/>
        <end position="275"/>
    </location>
</feature>
<protein>
    <recommendedName>
        <fullName evidence="8">Major facilitator superfamily (MFS) profile domain-containing protein</fullName>
    </recommendedName>
</protein>
<evidence type="ECO:0000256" key="2">
    <source>
        <dbReference type="ARBA" id="ARBA00022448"/>
    </source>
</evidence>
<dbReference type="InterPro" id="IPR020846">
    <property type="entry name" value="MFS_dom"/>
</dbReference>
<dbReference type="Pfam" id="PF07690">
    <property type="entry name" value="MFS_1"/>
    <property type="match status" value="2"/>
</dbReference>
<evidence type="ECO:0000259" key="8">
    <source>
        <dbReference type="PROSITE" id="PS50850"/>
    </source>
</evidence>
<comment type="caution">
    <text evidence="9">The sequence shown here is derived from an EMBL/GenBank/DDBJ whole genome shotgun (WGS) entry which is preliminary data.</text>
</comment>
<comment type="similarity">
    <text evidence="6">Belongs to the major facilitator superfamily. Spinster (TC 2.A.1.49) family.</text>
</comment>
<proteinExistence type="inferred from homology"/>
<evidence type="ECO:0000313" key="10">
    <source>
        <dbReference type="Proteomes" id="UP001165065"/>
    </source>
</evidence>
<evidence type="ECO:0000256" key="1">
    <source>
        <dbReference type="ARBA" id="ARBA00004141"/>
    </source>
</evidence>
<dbReference type="PANTHER" id="PTHR23505">
    <property type="entry name" value="SPINSTER"/>
    <property type="match status" value="1"/>
</dbReference>
<dbReference type="OrthoDB" id="6770063at2759"/>
<dbReference type="PANTHER" id="PTHR23505:SF9">
    <property type="entry name" value="PROTEIN, PUTATIVE-RELATED"/>
    <property type="match status" value="1"/>
</dbReference>
<evidence type="ECO:0000256" key="4">
    <source>
        <dbReference type="ARBA" id="ARBA00022989"/>
    </source>
</evidence>
<keyword evidence="4 7" id="KW-1133">Transmembrane helix</keyword>
<evidence type="ECO:0000256" key="6">
    <source>
        <dbReference type="ARBA" id="ARBA00024338"/>
    </source>
</evidence>
<name>A0A9W7G4X8_9STRA</name>
<dbReference type="AlphaFoldDB" id="A0A9W7G4X8"/>
<comment type="subcellular location">
    <subcellularLocation>
        <location evidence="1">Membrane</location>
        <topology evidence="1">Multi-pass membrane protein</topology>
    </subcellularLocation>
</comment>
<dbReference type="GO" id="GO:0016020">
    <property type="term" value="C:membrane"/>
    <property type="evidence" value="ECO:0007669"/>
    <property type="project" value="UniProtKB-SubCell"/>
</dbReference>
<dbReference type="Proteomes" id="UP001165065">
    <property type="component" value="Unassembled WGS sequence"/>
</dbReference>
<accession>A0A9W7G4X8</accession>
<gene>
    <name evidence="9" type="ORF">TrCOL_g2589</name>
</gene>
<feature type="domain" description="Major facilitator superfamily (MFS) profile" evidence="8">
    <location>
        <begin position="25"/>
        <end position="579"/>
    </location>
</feature>
<feature type="transmembrane region" description="Helical" evidence="7">
    <location>
        <begin position="157"/>
        <end position="177"/>
    </location>
</feature>
<feature type="transmembrane region" description="Helical" evidence="7">
    <location>
        <begin position="63"/>
        <end position="83"/>
    </location>
</feature>
<dbReference type="SUPFAM" id="SSF103473">
    <property type="entry name" value="MFS general substrate transporter"/>
    <property type="match status" value="1"/>
</dbReference>
<feature type="transmembrane region" description="Helical" evidence="7">
    <location>
        <begin position="20"/>
        <end position="38"/>
    </location>
</feature>
<keyword evidence="10" id="KW-1185">Reference proteome</keyword>
<evidence type="ECO:0000256" key="3">
    <source>
        <dbReference type="ARBA" id="ARBA00022692"/>
    </source>
</evidence>
<feature type="transmembrane region" description="Helical" evidence="7">
    <location>
        <begin position="470"/>
        <end position="497"/>
    </location>
</feature>
<evidence type="ECO:0000256" key="7">
    <source>
        <dbReference type="SAM" id="Phobius"/>
    </source>
</evidence>
<feature type="transmembrane region" description="Helical" evidence="7">
    <location>
        <begin position="369"/>
        <end position="395"/>
    </location>
</feature>
<keyword evidence="3 7" id="KW-0812">Transmembrane</keyword>
<feature type="transmembrane region" description="Helical" evidence="7">
    <location>
        <begin position="407"/>
        <end position="432"/>
    </location>
</feature>
<keyword evidence="2" id="KW-0813">Transport</keyword>
<sequence length="705" mass="77304">MELEDDTSPLTKQEKEPKMWVIKLLFCVLFLLEMLLNFDSGGTPAVLEFITVDFRLTPGQQGLLGAFPYIGTLFMSPFAGQLLSRYNPKICVCVSLALNTFFCAMFAFSPVCTNPEGNCAGSFILLGCKLAIGISQACILIYLPVWVDEFAIPSLRTLWMSLLQAGIPLGVMLGYLFSGYLAENGKANPPYCHKEVPKEFDDCCGNGGDCVGSIWSNIDTCCGVDSVTCSGVEWDLSSCCKPFDCPGGCWYCKWKYAIFLQVCLLIPLCVACIFVPKRYFITNKIVTPQTPKDKGQTDANAPPSDPRERTDSLWVYIEGGKNAANISIWKQVRGGSGDTAINKSPQQLTLPYPPLQNAPQLRILWRSRVFVWTSLGLSALYFVVAGIQFWIIQYIVEVLQVPYKDALGAFTLVSATGPVFGVIFGGWLVDYLGGYKGPEGVARTTKIILTLGVLALLVALPAAFVKEMGLLMPCIWLLLFFGGAIVPAAVGICLSAVPKSIRPFSSSVSMVVYNILGHSAGTLFPGVVMDIKAKASGCVIVKSEPSQELEECAKEILTVGMQIVLLWAFSALLTFGKAGWRAHWAWESKQSDAEKGIVAQAAGDTGSSKPFTLPPRATWNKLSKEEIERLQQADPNRMYHIEDEDVEAEMRRQSKFGPPTLFNAAHTDFGEVFPKLKKAQENFERTLENAVDKARRLDRSGTVGK</sequence>
<dbReference type="InterPro" id="IPR036259">
    <property type="entry name" value="MFS_trans_sf"/>
</dbReference>
<dbReference type="PROSITE" id="PS50850">
    <property type="entry name" value="MFS"/>
    <property type="match status" value="1"/>
</dbReference>
<dbReference type="InterPro" id="IPR044770">
    <property type="entry name" value="MFS_spinster-like"/>
</dbReference>
<feature type="transmembrane region" description="Helical" evidence="7">
    <location>
        <begin position="444"/>
        <end position="464"/>
    </location>
</feature>
<reference evidence="10" key="1">
    <citation type="journal article" date="2023" name="Commun. Biol.">
        <title>Genome analysis of Parmales, the sister group of diatoms, reveals the evolutionary specialization of diatoms from phago-mixotrophs to photoautotrophs.</title>
        <authorList>
            <person name="Ban H."/>
            <person name="Sato S."/>
            <person name="Yoshikawa S."/>
            <person name="Yamada K."/>
            <person name="Nakamura Y."/>
            <person name="Ichinomiya M."/>
            <person name="Sato N."/>
            <person name="Blanc-Mathieu R."/>
            <person name="Endo H."/>
            <person name="Kuwata A."/>
            <person name="Ogata H."/>
        </authorList>
    </citation>
    <scope>NUCLEOTIDE SEQUENCE [LARGE SCALE GENOMIC DNA]</scope>
</reference>
<evidence type="ECO:0000256" key="5">
    <source>
        <dbReference type="ARBA" id="ARBA00023136"/>
    </source>
</evidence>
<organism evidence="9 10">
    <name type="scientific">Triparma columacea</name>
    <dbReference type="NCBI Taxonomy" id="722753"/>
    <lineage>
        <taxon>Eukaryota</taxon>
        <taxon>Sar</taxon>
        <taxon>Stramenopiles</taxon>
        <taxon>Ochrophyta</taxon>
        <taxon>Bolidophyceae</taxon>
        <taxon>Parmales</taxon>
        <taxon>Triparmaceae</taxon>
        <taxon>Triparma</taxon>
    </lineage>
</organism>